<evidence type="ECO:0000256" key="10">
    <source>
        <dbReference type="PIRNR" id="PIRNR010130"/>
    </source>
</evidence>
<evidence type="ECO:0000256" key="4">
    <source>
        <dbReference type="ARBA" id="ARBA00020837"/>
    </source>
</evidence>
<protein>
    <recommendedName>
        <fullName evidence="4 10">Phosphate propanoyltransferase</fullName>
        <ecNumber evidence="3 10">2.3.1.222</ecNumber>
    </recommendedName>
</protein>
<keyword evidence="8 10" id="KW-0012">Acyltransferase</keyword>
<evidence type="ECO:0000256" key="8">
    <source>
        <dbReference type="ARBA" id="ARBA00023315"/>
    </source>
</evidence>
<dbReference type="UniPathway" id="UPA00621"/>
<comment type="function">
    <text evidence="10">Involved in 1,2-propanediol (1,2-PD) degradation by catalyzing the conversion of propanoyl-CoA to propanoyl-phosphate.</text>
</comment>
<dbReference type="PIRSF" id="PIRSF010130">
    <property type="entry name" value="PduL"/>
    <property type="match status" value="1"/>
</dbReference>
<keyword evidence="6" id="KW-0479">Metal-binding</keyword>
<dbReference type="GO" id="GO:0051144">
    <property type="term" value="P:1,2-propanediol catabolic process"/>
    <property type="evidence" value="ECO:0007669"/>
    <property type="project" value="UniProtKB-UniPathway"/>
</dbReference>
<dbReference type="GO" id="GO:0016747">
    <property type="term" value="F:acyltransferase activity, transferring groups other than amino-acyl groups"/>
    <property type="evidence" value="ECO:0007669"/>
    <property type="project" value="InterPro"/>
</dbReference>
<evidence type="ECO:0000256" key="5">
    <source>
        <dbReference type="ARBA" id="ARBA00022679"/>
    </source>
</evidence>
<name>A0A4Y7R9U5_9FIRM</name>
<reference evidence="11 12" key="1">
    <citation type="journal article" date="2018" name="Environ. Microbiol.">
        <title>Novel energy conservation strategies and behaviour of Pelotomaculum schinkii driving syntrophic propionate catabolism.</title>
        <authorList>
            <person name="Hidalgo-Ahumada C.A.P."/>
            <person name="Nobu M.K."/>
            <person name="Narihiro T."/>
            <person name="Tamaki H."/>
            <person name="Liu W.T."/>
            <person name="Kamagata Y."/>
            <person name="Stams A.J.M."/>
            <person name="Imachi H."/>
            <person name="Sousa D.Z."/>
        </authorList>
    </citation>
    <scope>NUCLEOTIDE SEQUENCE [LARGE SCALE GENOMIC DNA]</scope>
    <source>
        <strain evidence="11 12">HH</strain>
    </source>
</reference>
<dbReference type="PANTHER" id="PTHR39453:SF1">
    <property type="entry name" value="PHOSPHATE PROPANOYLTRANSFERASE"/>
    <property type="match status" value="1"/>
</dbReference>
<keyword evidence="7" id="KW-0862">Zinc</keyword>
<comment type="caution">
    <text evidence="11">The sequence shown here is derived from an EMBL/GenBank/DDBJ whole genome shotgun (WGS) entry which is preliminary data.</text>
</comment>
<comment type="similarity">
    <text evidence="2 10">Belongs to the PduL family.</text>
</comment>
<keyword evidence="12" id="KW-1185">Reference proteome</keyword>
<organism evidence="11 12">
    <name type="scientific">Pelotomaculum schinkii</name>
    <dbReference type="NCBI Taxonomy" id="78350"/>
    <lineage>
        <taxon>Bacteria</taxon>
        <taxon>Bacillati</taxon>
        <taxon>Bacillota</taxon>
        <taxon>Clostridia</taxon>
        <taxon>Eubacteriales</taxon>
        <taxon>Desulfotomaculaceae</taxon>
        <taxon>Pelotomaculum</taxon>
    </lineage>
</organism>
<dbReference type="EC" id="2.3.1.222" evidence="3 10"/>
<dbReference type="EMBL" id="QFGA01000002">
    <property type="protein sequence ID" value="TEB05420.1"/>
    <property type="molecule type" value="Genomic_DNA"/>
</dbReference>
<accession>A0A4Y7R9U5</accession>
<dbReference type="NCBIfam" id="NF011652">
    <property type="entry name" value="PRK15070.1"/>
    <property type="match status" value="1"/>
</dbReference>
<evidence type="ECO:0000256" key="6">
    <source>
        <dbReference type="ARBA" id="ARBA00022723"/>
    </source>
</evidence>
<sequence>MQTSHIQEELVREIVNKYMNTGKISNQLIIPVRVSNHHIHLSQADLETLFGEGYELHPLKELSQKGFYAAKETLMLAGPKDVIKKVRVLGPLRKDTQIEILASDGPKLGIVPPLRISGVLAPAPALTLIGPKGIVVNNMGVMVAWRHIHIDSREAADLHIRESDLMQVKTMGDRAVILSNVKIRAGKFNTELHIDVDEANAAGIKDGDQVEVLL</sequence>
<dbReference type="GO" id="GO:0046872">
    <property type="term" value="F:metal ion binding"/>
    <property type="evidence" value="ECO:0007669"/>
    <property type="project" value="UniProtKB-KW"/>
</dbReference>
<evidence type="ECO:0000256" key="7">
    <source>
        <dbReference type="ARBA" id="ARBA00022833"/>
    </source>
</evidence>
<dbReference type="Pfam" id="PF06130">
    <property type="entry name" value="PTAC"/>
    <property type="match status" value="1"/>
</dbReference>
<evidence type="ECO:0000256" key="9">
    <source>
        <dbReference type="ARBA" id="ARBA00047589"/>
    </source>
</evidence>
<dbReference type="PANTHER" id="PTHR39453">
    <property type="entry name" value="PHOSPHATE PROPANOYLTRANSFERASE"/>
    <property type="match status" value="1"/>
</dbReference>
<dbReference type="Proteomes" id="UP000298324">
    <property type="component" value="Unassembled WGS sequence"/>
</dbReference>
<dbReference type="RefSeq" id="WP_243124071.1">
    <property type="nucleotide sequence ID" value="NZ_QFGA01000002.1"/>
</dbReference>
<evidence type="ECO:0000313" key="12">
    <source>
        <dbReference type="Proteomes" id="UP000298324"/>
    </source>
</evidence>
<dbReference type="AlphaFoldDB" id="A0A4Y7R9U5"/>
<keyword evidence="5 10" id="KW-0808">Transferase</keyword>
<evidence type="ECO:0000256" key="3">
    <source>
        <dbReference type="ARBA" id="ARBA00012206"/>
    </source>
</evidence>
<evidence type="ECO:0000313" key="11">
    <source>
        <dbReference type="EMBL" id="TEB05420.1"/>
    </source>
</evidence>
<gene>
    <name evidence="11" type="primary">pduL</name>
    <name evidence="11" type="ORF">Psch_02461</name>
</gene>
<comment type="cofactor">
    <cofactor evidence="1">
        <name>Zn(2+)</name>
        <dbReference type="ChEBI" id="CHEBI:29105"/>
    </cofactor>
</comment>
<dbReference type="InterPro" id="IPR008300">
    <property type="entry name" value="PTAC"/>
</dbReference>
<comment type="pathway">
    <text evidence="10">Polyol metabolism; 1,2-propanediol degradation.</text>
</comment>
<comment type="catalytic activity">
    <reaction evidence="9 10">
        <text>propanoyl-CoA + phosphate = propanoyl phosphate + CoA</text>
        <dbReference type="Rhea" id="RHEA:28046"/>
        <dbReference type="ChEBI" id="CHEBI:43474"/>
        <dbReference type="ChEBI" id="CHEBI:57287"/>
        <dbReference type="ChEBI" id="CHEBI:57392"/>
        <dbReference type="ChEBI" id="CHEBI:58933"/>
        <dbReference type="EC" id="2.3.1.222"/>
    </reaction>
</comment>
<evidence type="ECO:0000256" key="1">
    <source>
        <dbReference type="ARBA" id="ARBA00001947"/>
    </source>
</evidence>
<evidence type="ECO:0000256" key="2">
    <source>
        <dbReference type="ARBA" id="ARBA00007342"/>
    </source>
</evidence>
<proteinExistence type="inferred from homology"/>